<dbReference type="STRING" id="1433126.BN938_0524"/>
<evidence type="ECO:0008006" key="3">
    <source>
        <dbReference type="Google" id="ProtNLM"/>
    </source>
</evidence>
<protein>
    <recommendedName>
        <fullName evidence="3">Transposase</fullName>
    </recommendedName>
</protein>
<dbReference type="HOGENOM" id="CLU_1617160_0_0_10"/>
<dbReference type="eggNOG" id="COG5421">
    <property type="taxonomic scope" value="Bacteria"/>
</dbReference>
<name>A0A060RB48_9BACT</name>
<sequence length="164" mass="19382">MLDIRWQIKISQDQAEQRFGTYFLRTNVATLDERTTWEYYNLIREIETSNRQLKTDMELRPIYHQTDDNSDAHLFFGLLSYWIVNTVRHKLKLQGITHYWTELKRILSTQKAITTKAENALGEQIELRICSDPTDAASELYRILGYNPIPFRRHTIKTAPPPPN</sequence>
<dbReference type="Proteomes" id="UP000027616">
    <property type="component" value="Chromosome I"/>
</dbReference>
<evidence type="ECO:0000313" key="1">
    <source>
        <dbReference type="EMBL" id="CDN30629.1"/>
    </source>
</evidence>
<evidence type="ECO:0000313" key="2">
    <source>
        <dbReference type="Proteomes" id="UP000027616"/>
    </source>
</evidence>
<keyword evidence="2" id="KW-1185">Reference proteome</keyword>
<dbReference type="KEGG" id="rbc:BN938_0524"/>
<proteinExistence type="predicted"/>
<organism evidence="1 2">
    <name type="scientific">Mucinivorans hirudinis</name>
    <dbReference type="NCBI Taxonomy" id="1433126"/>
    <lineage>
        <taxon>Bacteria</taxon>
        <taxon>Pseudomonadati</taxon>
        <taxon>Bacteroidota</taxon>
        <taxon>Bacteroidia</taxon>
        <taxon>Bacteroidales</taxon>
        <taxon>Rikenellaceae</taxon>
        <taxon>Mucinivorans</taxon>
    </lineage>
</organism>
<reference evidence="1 2" key="1">
    <citation type="journal article" date="2015" name="Genome Announc.">
        <title>Complete Genome Sequence of the Novel Leech Symbiont Mucinivorans hirudinis M3T.</title>
        <authorList>
            <person name="Nelson M.C."/>
            <person name="Bomar L."/>
            <person name="Graf J."/>
        </authorList>
    </citation>
    <scope>NUCLEOTIDE SEQUENCE [LARGE SCALE GENOMIC DNA]</scope>
    <source>
        <strain evidence="2">M3</strain>
    </source>
</reference>
<dbReference type="EMBL" id="HG934468">
    <property type="protein sequence ID" value="CDN30629.1"/>
    <property type="molecule type" value="Genomic_DNA"/>
</dbReference>
<accession>A0A060RB48</accession>
<dbReference type="AlphaFoldDB" id="A0A060RB48"/>
<gene>
    <name evidence="1" type="ORF">BN938_0524</name>
</gene>